<dbReference type="SMART" id="SM00213">
    <property type="entry name" value="UBQ"/>
    <property type="match status" value="1"/>
</dbReference>
<dbReference type="SUPFAM" id="SSF54236">
    <property type="entry name" value="Ubiquitin-like"/>
    <property type="match status" value="1"/>
</dbReference>
<proteinExistence type="predicted"/>
<accession>A0A1J1I7V6</accession>
<evidence type="ECO:0000313" key="3">
    <source>
        <dbReference type="Proteomes" id="UP000183832"/>
    </source>
</evidence>
<dbReference type="InterPro" id="IPR000626">
    <property type="entry name" value="Ubiquitin-like_dom"/>
</dbReference>
<dbReference type="Gene3D" id="3.10.20.90">
    <property type="entry name" value="Phosphatidylinositol 3-kinase Catalytic Subunit, Chain A, domain 1"/>
    <property type="match status" value="1"/>
</dbReference>
<feature type="domain" description="Ubiquitin-like" evidence="1">
    <location>
        <begin position="12"/>
        <end position="81"/>
    </location>
</feature>
<dbReference type="Pfam" id="PF00240">
    <property type="entry name" value="ubiquitin"/>
    <property type="match status" value="1"/>
</dbReference>
<organism evidence="2 3">
    <name type="scientific">Clunio marinus</name>
    <dbReference type="NCBI Taxonomy" id="568069"/>
    <lineage>
        <taxon>Eukaryota</taxon>
        <taxon>Metazoa</taxon>
        <taxon>Ecdysozoa</taxon>
        <taxon>Arthropoda</taxon>
        <taxon>Hexapoda</taxon>
        <taxon>Insecta</taxon>
        <taxon>Pterygota</taxon>
        <taxon>Neoptera</taxon>
        <taxon>Endopterygota</taxon>
        <taxon>Diptera</taxon>
        <taxon>Nematocera</taxon>
        <taxon>Chironomoidea</taxon>
        <taxon>Chironomidae</taxon>
        <taxon>Clunio</taxon>
    </lineage>
</organism>
<dbReference type="Proteomes" id="UP000183832">
    <property type="component" value="Unassembled WGS sequence"/>
</dbReference>
<dbReference type="InterPro" id="IPR029071">
    <property type="entry name" value="Ubiquitin-like_domsf"/>
</dbReference>
<protein>
    <submittedName>
        <fullName evidence="2">CLUMA_CG008521, isoform A</fullName>
    </submittedName>
</protein>
<evidence type="ECO:0000313" key="2">
    <source>
        <dbReference type="EMBL" id="CRK95038.1"/>
    </source>
</evidence>
<dbReference type="EMBL" id="CVRI01000040">
    <property type="protein sequence ID" value="CRK95038.1"/>
    <property type="molecule type" value="Genomic_DNA"/>
</dbReference>
<reference evidence="2 3" key="1">
    <citation type="submission" date="2015-04" db="EMBL/GenBank/DDBJ databases">
        <authorList>
            <person name="Syromyatnikov M.Y."/>
            <person name="Popov V.N."/>
        </authorList>
    </citation>
    <scope>NUCLEOTIDE SEQUENCE [LARGE SCALE GENOMIC DNA]</scope>
</reference>
<dbReference type="PROSITE" id="PS50053">
    <property type="entry name" value="UBIQUITIN_2"/>
    <property type="match status" value="1"/>
</dbReference>
<feature type="non-terminal residue" evidence="2">
    <location>
        <position position="100"/>
    </location>
</feature>
<name>A0A1J1I7V6_9DIPT</name>
<dbReference type="AlphaFoldDB" id="A0A1J1I7V6"/>
<gene>
    <name evidence="2" type="ORF">CLUMA_CG008521</name>
</gene>
<evidence type="ECO:0000259" key="1">
    <source>
        <dbReference type="PROSITE" id="PS50053"/>
    </source>
</evidence>
<keyword evidence="3" id="KW-1185">Reference proteome</keyword>
<sequence length="100" mass="11655">MSSDCEQQNSKIKVIVKIPKQQNLEVLCHNEDSVMSLKNEIFHAHGLFSNFYKLHFFGQELNNDINALKDYGIQDGSIVKLTFWNEPQTVLKKIFRLTQQ</sequence>